<feature type="compositionally biased region" description="Acidic residues" evidence="18">
    <location>
        <begin position="165"/>
        <end position="176"/>
    </location>
</feature>
<feature type="compositionally biased region" description="Gly residues" evidence="18">
    <location>
        <begin position="147"/>
        <end position="164"/>
    </location>
</feature>
<evidence type="ECO:0000256" key="5">
    <source>
        <dbReference type="ARBA" id="ARBA00006518"/>
    </source>
</evidence>
<feature type="compositionally biased region" description="Gly residues" evidence="18">
    <location>
        <begin position="488"/>
        <end position="503"/>
    </location>
</feature>
<evidence type="ECO:0000256" key="16">
    <source>
        <dbReference type="ARBA" id="ARBA00079611"/>
    </source>
</evidence>
<proteinExistence type="inferred from homology"/>
<evidence type="ECO:0000256" key="8">
    <source>
        <dbReference type="ARBA" id="ARBA00022483"/>
    </source>
</evidence>
<gene>
    <name evidence="21" type="primary">EXOC1</name>
</gene>
<name>A0AAJ7UDI0_PETMA</name>
<evidence type="ECO:0000256" key="2">
    <source>
        <dbReference type="ARBA" id="ARBA00004236"/>
    </source>
</evidence>
<organism evidence="20 21">
    <name type="scientific">Petromyzon marinus</name>
    <name type="common">Sea lamprey</name>
    <dbReference type="NCBI Taxonomy" id="7757"/>
    <lineage>
        <taxon>Eukaryota</taxon>
        <taxon>Metazoa</taxon>
        <taxon>Chordata</taxon>
        <taxon>Craniata</taxon>
        <taxon>Vertebrata</taxon>
        <taxon>Cyclostomata</taxon>
        <taxon>Hyperoartia</taxon>
        <taxon>Petromyzontiformes</taxon>
        <taxon>Petromyzontidae</taxon>
        <taxon>Petromyzon</taxon>
    </lineage>
</organism>
<dbReference type="Proteomes" id="UP001318040">
    <property type="component" value="Chromosome 61"/>
</dbReference>
<keyword evidence="10" id="KW-0597">Phosphoprotein</keyword>
<feature type="region of interest" description="Disordered" evidence="18">
    <location>
        <begin position="563"/>
        <end position="599"/>
    </location>
</feature>
<dbReference type="CDD" id="cd14683">
    <property type="entry name" value="PH-EXOC1"/>
    <property type="match status" value="1"/>
</dbReference>
<dbReference type="Gene3D" id="2.30.29.90">
    <property type="match status" value="1"/>
</dbReference>
<dbReference type="PANTHER" id="PTHR16092:SF14">
    <property type="entry name" value="EXOCYST COMPLEX COMPONENT 1 ISOFORM X1"/>
    <property type="match status" value="1"/>
</dbReference>
<evidence type="ECO:0000256" key="10">
    <source>
        <dbReference type="ARBA" id="ARBA00022553"/>
    </source>
</evidence>
<evidence type="ECO:0000256" key="13">
    <source>
        <dbReference type="ARBA" id="ARBA00023136"/>
    </source>
</evidence>
<sequence length="922" mass="102573">MTALRHALQKEVFTPADERLLSVVSVCKSGKKRKSCFLCAAVTTERPVQVSIVKVKKADRGELYKKQSTWLLRDLVVVDGRDPVKESAEFELHLDKVYKWVASSVADKHGFVSCLWKLNQRYLRKKIEFVGINPALLEELAEEASGLGEGGGVSGGPGGTGGPDEAGEGDPPDDYQELTSREEGDIEKMMDECHTAIANAEAFAGRLSRELHVLDGANIQWIIASEQQVGTLMSLLDEALGEADRVERTLASYEDMLRSVRQQMEQVSQSNRLVQLAHANSRQLLQEVDYLVNQLNLSRGHVQALNQGDLTTSRGITACSAAAEALTQCMGVQLHPGHGKLQAVVEQKIKFETLRQNFTKRLSYHLNNMFVQQGIAGPGGPHVTGELSLPRHAAFQRDLLPYAMLMGWLKVTDQDVFTQLAKVYSQNLSRLYEKEIREFMEMAKQRLLTSSRDSRKLFTQRRPSLSRLESSQVAMSKLTGSSSSLNKLGGGGGGGAAGGGGAPTRGSASSSLSDVGNMSSSDLDISDHSKFDKIFEQVLVELEPACLAEQDFLCKFFNLQLPPPQPRTTQTQGTPTQGDTESDGLIASRQKLPPSSPDLPKEDAAILRQMMSEIFQCVELEVAGLIAVGDRVDALTSLHMLVKMSHHVWTAQSQDPTSFLSTTLGNVLVLIKRNFDRLISTQTRQMEEVKIGKKSKVAVLPFVSAFEEFAELAEGIFRSAERRGDLDKAYARLIRAVFDNVEKVAAESQKTPRDVVLMENYHHLFATLSRLKISSLDAERRDAKNKYAEHLQAYVTSYLGQPLPKLNVFFEGVEARVAQGVKADEVGYQLMFSKQELRKVLREYPGKEVKRGLENLYKKVDKHLCEEENLLQVVWHSMQEEFIRQYKHFEGLISRCYPGAGISMEFSIRDILDYFSQIAQAH</sequence>
<comment type="subunit">
    <text evidence="14">The exocyst complex is composed of EXOC1, EXOC2, EXOC3, EXOC4, EXOC5, EXOC6, EXOC7 and EXOC8. Interacts with EEF1A1. Interacts with SLC6A9; interaction increases the transporter capacity of SLC6A9 probably by promoting its insertion into the cell membrane.</text>
</comment>
<feature type="domain" description="Exocyst complex component Sec3 PIP2-binding N-terminal" evidence="19">
    <location>
        <begin position="31"/>
        <end position="122"/>
    </location>
</feature>
<evidence type="ECO:0000313" key="21">
    <source>
        <dbReference type="RefSeq" id="XP_032832802.1"/>
    </source>
</evidence>
<keyword evidence="12 17" id="KW-0175">Coiled coil</keyword>
<dbReference type="RefSeq" id="XP_032832802.1">
    <property type="nucleotide sequence ID" value="XM_032976911.1"/>
</dbReference>
<dbReference type="GO" id="GO:0015031">
    <property type="term" value="P:protein transport"/>
    <property type="evidence" value="ECO:0007669"/>
    <property type="project" value="UniProtKB-KW"/>
</dbReference>
<dbReference type="InterPro" id="IPR028258">
    <property type="entry name" value="Sec3-PIP2_bind"/>
</dbReference>
<evidence type="ECO:0000256" key="4">
    <source>
        <dbReference type="ARBA" id="ARBA00004556"/>
    </source>
</evidence>
<evidence type="ECO:0000313" key="20">
    <source>
        <dbReference type="Proteomes" id="UP001318040"/>
    </source>
</evidence>
<keyword evidence="9" id="KW-0963">Cytoplasm</keyword>
<evidence type="ECO:0000259" key="19">
    <source>
        <dbReference type="SMART" id="SM01313"/>
    </source>
</evidence>
<dbReference type="Pfam" id="PF20654">
    <property type="entry name" value="Sec3_C-term"/>
    <property type="match status" value="1"/>
</dbReference>
<evidence type="ECO:0000256" key="1">
    <source>
        <dbReference type="ARBA" id="ARBA00002660"/>
    </source>
</evidence>
<keyword evidence="20" id="KW-1185">Reference proteome</keyword>
<dbReference type="GO" id="GO:0048471">
    <property type="term" value="C:perinuclear region of cytoplasm"/>
    <property type="evidence" value="ECO:0007669"/>
    <property type="project" value="UniProtKB-SubCell"/>
</dbReference>
<keyword evidence="7" id="KW-1003">Cell membrane</keyword>
<evidence type="ECO:0000256" key="15">
    <source>
        <dbReference type="ARBA" id="ARBA00068988"/>
    </source>
</evidence>
<dbReference type="Pfam" id="PF15277">
    <property type="entry name" value="Sec3-PIP2_bind"/>
    <property type="match status" value="1"/>
</dbReference>
<feature type="region of interest" description="Disordered" evidence="18">
    <location>
        <begin position="479"/>
        <end position="523"/>
    </location>
</feature>
<dbReference type="PANTHER" id="PTHR16092">
    <property type="entry name" value="SEC3/SYNTAXIN-RELATED"/>
    <property type="match status" value="1"/>
</dbReference>
<evidence type="ECO:0000256" key="18">
    <source>
        <dbReference type="SAM" id="MobiDB-lite"/>
    </source>
</evidence>
<evidence type="ECO:0000256" key="17">
    <source>
        <dbReference type="SAM" id="Coils"/>
    </source>
</evidence>
<protein>
    <recommendedName>
        <fullName evidence="15">Exocyst complex component 1</fullName>
    </recommendedName>
    <alternativeName>
        <fullName evidence="16">Exocyst complex component Sec3</fullName>
    </alternativeName>
</protein>
<evidence type="ECO:0000256" key="9">
    <source>
        <dbReference type="ARBA" id="ARBA00022490"/>
    </source>
</evidence>
<evidence type="ECO:0000256" key="14">
    <source>
        <dbReference type="ARBA" id="ARBA00061758"/>
    </source>
</evidence>
<evidence type="ECO:0000256" key="3">
    <source>
        <dbReference type="ARBA" id="ARBA00004476"/>
    </source>
</evidence>
<dbReference type="InterPro" id="IPR048628">
    <property type="entry name" value="Sec3_C"/>
</dbReference>
<dbReference type="GO" id="GO:0090543">
    <property type="term" value="C:Flemming body"/>
    <property type="evidence" value="ECO:0007669"/>
    <property type="project" value="UniProtKB-SubCell"/>
</dbReference>
<feature type="coiled-coil region" evidence="17">
    <location>
        <begin position="236"/>
        <end position="270"/>
    </location>
</feature>
<dbReference type="InterPro" id="IPR019160">
    <property type="entry name" value="Sec3_CC"/>
</dbReference>
<comment type="similarity">
    <text evidence="5">Belongs to the SEC3 family.</text>
</comment>
<dbReference type="GO" id="GO:0000145">
    <property type="term" value="C:exocyst"/>
    <property type="evidence" value="ECO:0007669"/>
    <property type="project" value="InterPro"/>
</dbReference>
<dbReference type="CTD" id="55763"/>
<dbReference type="GO" id="GO:0005546">
    <property type="term" value="F:phosphatidylinositol-4,5-bisphosphate binding"/>
    <property type="evidence" value="ECO:0007669"/>
    <property type="project" value="TreeGrafter"/>
</dbReference>
<comment type="subcellular location">
    <subcellularLocation>
        <location evidence="2">Cell membrane</location>
    </subcellularLocation>
    <subcellularLocation>
        <location evidence="4">Cytoplasm</location>
        <location evidence="4">Perinuclear region</location>
    </subcellularLocation>
    <subcellularLocation>
        <location evidence="3">Midbody</location>
        <location evidence="3">Midbody ring</location>
    </subcellularLocation>
</comment>
<keyword evidence="11" id="KW-0653">Protein transport</keyword>
<dbReference type="SMART" id="SM01313">
    <property type="entry name" value="Sec3-PIP2_bind"/>
    <property type="match status" value="1"/>
</dbReference>
<dbReference type="KEGG" id="pmrn:116955673"/>
<evidence type="ECO:0000256" key="11">
    <source>
        <dbReference type="ARBA" id="ARBA00022927"/>
    </source>
</evidence>
<evidence type="ECO:0000256" key="7">
    <source>
        <dbReference type="ARBA" id="ARBA00022475"/>
    </source>
</evidence>
<keyword evidence="8" id="KW-0268">Exocytosis</keyword>
<comment type="function">
    <text evidence="1">Component of the exocyst complex involved in the docking of exocytic vesicles with fusion sites on the plasma membrane.</text>
</comment>
<feature type="compositionally biased region" description="Polar residues" evidence="18">
    <location>
        <begin position="512"/>
        <end position="523"/>
    </location>
</feature>
<keyword evidence="13" id="KW-0472">Membrane</keyword>
<keyword evidence="6" id="KW-0813">Transport</keyword>
<dbReference type="GO" id="GO:0005886">
    <property type="term" value="C:plasma membrane"/>
    <property type="evidence" value="ECO:0007669"/>
    <property type="project" value="UniProtKB-SubCell"/>
</dbReference>
<evidence type="ECO:0000256" key="6">
    <source>
        <dbReference type="ARBA" id="ARBA00022448"/>
    </source>
</evidence>
<evidence type="ECO:0000256" key="12">
    <source>
        <dbReference type="ARBA" id="ARBA00023054"/>
    </source>
</evidence>
<dbReference type="Pfam" id="PF09763">
    <property type="entry name" value="Sec3_CC"/>
    <property type="match status" value="1"/>
</dbReference>
<dbReference type="GO" id="GO:0006887">
    <property type="term" value="P:exocytosis"/>
    <property type="evidence" value="ECO:0007669"/>
    <property type="project" value="UniProtKB-KW"/>
</dbReference>
<dbReference type="GeneID" id="116955673"/>
<feature type="compositionally biased region" description="Low complexity" evidence="18">
    <location>
        <begin position="567"/>
        <end position="578"/>
    </location>
</feature>
<dbReference type="AlphaFoldDB" id="A0AAJ7UDI0"/>
<reference evidence="21" key="1">
    <citation type="submission" date="2025-08" db="UniProtKB">
        <authorList>
            <consortium name="RefSeq"/>
        </authorList>
    </citation>
    <scope>IDENTIFICATION</scope>
    <source>
        <tissue evidence="21">Sperm</tissue>
    </source>
</reference>
<accession>A0AAJ7UDI0</accession>
<dbReference type="GO" id="GO:0006893">
    <property type="term" value="P:Golgi to plasma membrane transport"/>
    <property type="evidence" value="ECO:0007669"/>
    <property type="project" value="TreeGrafter"/>
</dbReference>
<dbReference type="FunFam" id="2.30.29.90:FF:000001">
    <property type="entry name" value="exocyst complex component 1 isoform X1"/>
    <property type="match status" value="1"/>
</dbReference>
<feature type="region of interest" description="Disordered" evidence="18">
    <location>
        <begin position="147"/>
        <end position="178"/>
    </location>
</feature>